<keyword evidence="3" id="KW-1185">Reference proteome</keyword>
<comment type="caution">
    <text evidence="2">The sequence shown here is derived from an EMBL/GenBank/DDBJ whole genome shotgun (WGS) entry which is preliminary data.</text>
</comment>
<gene>
    <name evidence="2" type="ORF">GCM10018980_63790</name>
</gene>
<keyword evidence="1" id="KW-0812">Transmembrane</keyword>
<dbReference type="EMBL" id="BNBF01000025">
    <property type="protein sequence ID" value="GHG69537.1"/>
    <property type="molecule type" value="Genomic_DNA"/>
</dbReference>
<accession>A0A919F207</accession>
<keyword evidence="1" id="KW-0472">Membrane</keyword>
<organism evidence="2 3">
    <name type="scientific">Streptomyces capoamus</name>
    <dbReference type="NCBI Taxonomy" id="68183"/>
    <lineage>
        <taxon>Bacteria</taxon>
        <taxon>Bacillati</taxon>
        <taxon>Actinomycetota</taxon>
        <taxon>Actinomycetes</taxon>
        <taxon>Kitasatosporales</taxon>
        <taxon>Streptomycetaceae</taxon>
        <taxon>Streptomyces</taxon>
    </lineage>
</organism>
<dbReference type="AlphaFoldDB" id="A0A919F207"/>
<reference evidence="3" key="1">
    <citation type="journal article" date="2019" name="Int. J. Syst. Evol. Microbiol.">
        <title>The Global Catalogue of Microorganisms (GCM) 10K type strain sequencing project: providing services to taxonomists for standard genome sequencing and annotation.</title>
        <authorList>
            <consortium name="The Broad Institute Genomics Platform"/>
            <consortium name="The Broad Institute Genome Sequencing Center for Infectious Disease"/>
            <person name="Wu L."/>
            <person name="Ma J."/>
        </authorList>
    </citation>
    <scope>NUCLEOTIDE SEQUENCE [LARGE SCALE GENOMIC DNA]</scope>
    <source>
        <strain evidence="3">JCM 4253</strain>
    </source>
</reference>
<dbReference type="Proteomes" id="UP000619355">
    <property type="component" value="Unassembled WGS sequence"/>
</dbReference>
<feature type="transmembrane region" description="Helical" evidence="1">
    <location>
        <begin position="14"/>
        <end position="34"/>
    </location>
</feature>
<proteinExistence type="predicted"/>
<name>A0A919F207_9ACTN</name>
<evidence type="ECO:0000313" key="2">
    <source>
        <dbReference type="EMBL" id="GHG69537.1"/>
    </source>
</evidence>
<protein>
    <submittedName>
        <fullName evidence="2">Uncharacterized protein</fullName>
    </submittedName>
</protein>
<evidence type="ECO:0000313" key="3">
    <source>
        <dbReference type="Proteomes" id="UP000619355"/>
    </source>
</evidence>
<dbReference type="RefSeq" id="WP_189985593.1">
    <property type="nucleotide sequence ID" value="NZ_BNBF01000025.1"/>
</dbReference>
<keyword evidence="1" id="KW-1133">Transmembrane helix</keyword>
<evidence type="ECO:0000256" key="1">
    <source>
        <dbReference type="SAM" id="Phobius"/>
    </source>
</evidence>
<sequence length="75" mass="7445">MAENGSSDGVQNKFVVVIVAQGAIILGLLAAFLFDRLGGSLTAVATAGGSTLVASFSLGVTGARAAGYIRNTSLE</sequence>